<evidence type="ECO:0000313" key="3">
    <source>
        <dbReference type="Proteomes" id="UP000240883"/>
    </source>
</evidence>
<feature type="signal peptide" evidence="1">
    <location>
        <begin position="1"/>
        <end position="18"/>
    </location>
</feature>
<organism evidence="2 3">
    <name type="scientific">Corynespora cassiicola Philippines</name>
    <dbReference type="NCBI Taxonomy" id="1448308"/>
    <lineage>
        <taxon>Eukaryota</taxon>
        <taxon>Fungi</taxon>
        <taxon>Dikarya</taxon>
        <taxon>Ascomycota</taxon>
        <taxon>Pezizomycotina</taxon>
        <taxon>Dothideomycetes</taxon>
        <taxon>Pleosporomycetidae</taxon>
        <taxon>Pleosporales</taxon>
        <taxon>Corynesporascaceae</taxon>
        <taxon>Corynespora</taxon>
    </lineage>
</organism>
<name>A0A2T2NT14_CORCC</name>
<sequence length="111" mass="12382">MGQLIEIFSVCWLLPCHAPLLSDAISLRIPDSSRPNHDAHMHLRRCVVTKSLAQVCVSDQHRTHEPLGPIPKWSIRIYRASRFFWAGDEARANGLAASFLQVDPEKLAGVG</sequence>
<gene>
    <name evidence="2" type="ORF">BS50DRAFT_363486</name>
</gene>
<evidence type="ECO:0000256" key="1">
    <source>
        <dbReference type="SAM" id="SignalP"/>
    </source>
</evidence>
<proteinExistence type="predicted"/>
<keyword evidence="3" id="KW-1185">Reference proteome</keyword>
<reference evidence="2 3" key="1">
    <citation type="journal article" date="2018" name="Front. Microbiol.">
        <title>Genome-Wide Analysis of Corynespora cassiicola Leaf Fall Disease Putative Effectors.</title>
        <authorList>
            <person name="Lopez D."/>
            <person name="Ribeiro S."/>
            <person name="Label P."/>
            <person name="Fumanal B."/>
            <person name="Venisse J.S."/>
            <person name="Kohler A."/>
            <person name="de Oliveira R.R."/>
            <person name="Labutti K."/>
            <person name="Lipzen A."/>
            <person name="Lail K."/>
            <person name="Bauer D."/>
            <person name="Ohm R.A."/>
            <person name="Barry K.W."/>
            <person name="Spatafora J."/>
            <person name="Grigoriev I.V."/>
            <person name="Martin F.M."/>
            <person name="Pujade-Renaud V."/>
        </authorList>
    </citation>
    <scope>NUCLEOTIDE SEQUENCE [LARGE SCALE GENOMIC DNA]</scope>
    <source>
        <strain evidence="2 3">Philippines</strain>
    </source>
</reference>
<protein>
    <recommendedName>
        <fullName evidence="4">Secreted protein</fullName>
    </recommendedName>
</protein>
<feature type="chain" id="PRO_5015443626" description="Secreted protein" evidence="1">
    <location>
        <begin position="19"/>
        <end position="111"/>
    </location>
</feature>
<dbReference type="Proteomes" id="UP000240883">
    <property type="component" value="Unassembled WGS sequence"/>
</dbReference>
<dbReference type="EMBL" id="KZ678134">
    <property type="protein sequence ID" value="PSN68416.1"/>
    <property type="molecule type" value="Genomic_DNA"/>
</dbReference>
<evidence type="ECO:0000313" key="2">
    <source>
        <dbReference type="EMBL" id="PSN68416.1"/>
    </source>
</evidence>
<dbReference type="AlphaFoldDB" id="A0A2T2NT14"/>
<keyword evidence="1" id="KW-0732">Signal</keyword>
<accession>A0A2T2NT14</accession>
<evidence type="ECO:0008006" key="4">
    <source>
        <dbReference type="Google" id="ProtNLM"/>
    </source>
</evidence>